<evidence type="ECO:0000313" key="2">
    <source>
        <dbReference type="EMBL" id="TLX71325.1"/>
    </source>
</evidence>
<sequence>MRLPVRIEDITSDWLSDALDQRYPGTRVTASRVDKVLWGTGTKVRVELQYNDRGRAHGLPDALYVKGGFAEHRALMERCYELEARFYRDLQPLLGLNAPQALFTGDDPEARQHIVLLEDLDLRGVRFCRVQDPLDFAQAAAHLDIIARYQARWWDSPELRPGGLLGDLPIWEALPPGEAGAYHWGQLQPEVWAEYIRLPRGVTVPRHMLDRERMQAALLALSAFGRAEPHCFLHGDYHLGNLYSDADGRPGTLDWQSFCKGHWSHDVTYFMVSALDIADRKRWDMALLGYYLERLRLHGVERPPSFEEAYEAFRRQILDGLYFWLVNPVEFQAEVNNCAVVPRFAMAALDHGTFAALLG</sequence>
<feature type="domain" description="Aminoglycoside phosphotransferase" evidence="1">
    <location>
        <begin position="81"/>
        <end position="292"/>
    </location>
</feature>
<dbReference type="SUPFAM" id="SSF56112">
    <property type="entry name" value="Protein kinase-like (PK-like)"/>
    <property type="match status" value="1"/>
</dbReference>
<dbReference type="AlphaFoldDB" id="A0A5R9QPF6"/>
<dbReference type="InterPro" id="IPR011009">
    <property type="entry name" value="Kinase-like_dom_sf"/>
</dbReference>
<dbReference type="EMBL" id="SWDV01000041">
    <property type="protein sequence ID" value="TLX71325.1"/>
    <property type="molecule type" value="Genomic_DNA"/>
</dbReference>
<comment type="caution">
    <text evidence="2">The sequence shown here is derived from an EMBL/GenBank/DDBJ whole genome shotgun (WGS) entry which is preliminary data.</text>
</comment>
<name>A0A5R9QPF6_9PSED</name>
<reference evidence="2 3" key="1">
    <citation type="submission" date="2019-04" db="EMBL/GenBank/DDBJ databases">
        <authorList>
            <person name="Li M."/>
        </authorList>
    </citation>
    <scope>NUCLEOTIDE SEQUENCE [LARGE SCALE GENOMIC DNA]</scope>
    <source>
        <strain evidence="2 3">LAM1902</strain>
    </source>
</reference>
<keyword evidence="3" id="KW-1185">Reference proteome</keyword>
<protein>
    <recommendedName>
        <fullName evidence="1">Aminoglycoside phosphotransferase domain-containing protein</fullName>
    </recommendedName>
</protein>
<dbReference type="Proteomes" id="UP000306635">
    <property type="component" value="Unassembled WGS sequence"/>
</dbReference>
<dbReference type="OrthoDB" id="3806873at2"/>
<accession>A0A5R9QPF6</accession>
<dbReference type="GeneID" id="300408992"/>
<dbReference type="InterPro" id="IPR002575">
    <property type="entry name" value="Aminoglycoside_PTrfase"/>
</dbReference>
<organism evidence="2 3">
    <name type="scientific">Pseudomonas nicosulfuronedens</name>
    <dbReference type="NCBI Taxonomy" id="2571105"/>
    <lineage>
        <taxon>Bacteria</taxon>
        <taxon>Pseudomonadati</taxon>
        <taxon>Pseudomonadota</taxon>
        <taxon>Gammaproteobacteria</taxon>
        <taxon>Pseudomonadales</taxon>
        <taxon>Pseudomonadaceae</taxon>
        <taxon>Pseudomonas</taxon>
    </lineage>
</organism>
<gene>
    <name evidence="2" type="ORF">FAS41_25435</name>
</gene>
<proteinExistence type="predicted"/>
<evidence type="ECO:0000313" key="3">
    <source>
        <dbReference type="Proteomes" id="UP000306635"/>
    </source>
</evidence>
<dbReference type="Gene3D" id="3.90.1200.10">
    <property type="match status" value="1"/>
</dbReference>
<dbReference type="Pfam" id="PF01636">
    <property type="entry name" value="APH"/>
    <property type="match status" value="1"/>
</dbReference>
<dbReference type="RefSeq" id="WP_138526126.1">
    <property type="nucleotide sequence ID" value="NZ_SWDV01000041.1"/>
</dbReference>
<evidence type="ECO:0000259" key="1">
    <source>
        <dbReference type="Pfam" id="PF01636"/>
    </source>
</evidence>